<dbReference type="Pfam" id="PF00313">
    <property type="entry name" value="CSD"/>
    <property type="match status" value="1"/>
</dbReference>
<dbReference type="InterPro" id="IPR050181">
    <property type="entry name" value="Cold_shock_domain"/>
</dbReference>
<dbReference type="NCBIfam" id="TIGR02381">
    <property type="entry name" value="cspD"/>
    <property type="match status" value="1"/>
</dbReference>
<evidence type="ECO:0000256" key="4">
    <source>
        <dbReference type="SAM" id="MobiDB-lite"/>
    </source>
</evidence>
<dbReference type="Gene3D" id="6.20.370.130">
    <property type="match status" value="1"/>
</dbReference>
<dbReference type="Proteomes" id="UP000218427">
    <property type="component" value="Unassembled WGS sequence"/>
</dbReference>
<dbReference type="InterPro" id="IPR002059">
    <property type="entry name" value="CSP_DNA-bd"/>
</dbReference>
<feature type="region of interest" description="Disordered" evidence="4">
    <location>
        <begin position="67"/>
        <end position="95"/>
    </location>
</feature>
<evidence type="ECO:0000313" key="6">
    <source>
        <dbReference type="EMBL" id="PCO06822.1"/>
    </source>
</evidence>
<evidence type="ECO:0000256" key="3">
    <source>
        <dbReference type="RuleBase" id="RU000408"/>
    </source>
</evidence>
<dbReference type="PRINTS" id="PR00050">
    <property type="entry name" value="COLDSHOCK"/>
</dbReference>
<dbReference type="PROSITE" id="PS51857">
    <property type="entry name" value="CSD_2"/>
    <property type="match status" value="1"/>
</dbReference>
<dbReference type="InterPro" id="IPR019844">
    <property type="entry name" value="CSD_CS"/>
</dbReference>
<keyword evidence="2" id="KW-0238">DNA-binding</keyword>
<dbReference type="EMBL" id="LRFG02000001">
    <property type="protein sequence ID" value="PCO06822.1"/>
    <property type="molecule type" value="Genomic_DNA"/>
</dbReference>
<reference evidence="6" key="1">
    <citation type="submission" date="2017-08" db="EMBL/GenBank/DDBJ databases">
        <title>Microbulbifer marisrubri sp. nov., a halophilic alphaproteobacterium isolated from marine sediment of the Yellow Sea, China.</title>
        <authorList>
            <person name="Zhang G."/>
            <person name="Xiong Q."/>
        </authorList>
    </citation>
    <scope>NUCLEOTIDE SEQUENCE [LARGE SCALE GENOMIC DNA]</scope>
    <source>
        <strain evidence="6">WRN-8</strain>
    </source>
</reference>
<dbReference type="InterPro" id="IPR011129">
    <property type="entry name" value="CSD"/>
</dbReference>
<comment type="caution">
    <text evidence="6">The sequence shown here is derived from an EMBL/GenBank/DDBJ whole genome shotgun (WGS) entry which is preliminary data.</text>
</comment>
<dbReference type="RefSeq" id="WP_067080992.1">
    <property type="nucleotide sequence ID" value="NZ_LRFG02000001.1"/>
</dbReference>
<dbReference type="PROSITE" id="PS00352">
    <property type="entry name" value="CSD_1"/>
    <property type="match status" value="1"/>
</dbReference>
<evidence type="ECO:0000259" key="5">
    <source>
        <dbReference type="PROSITE" id="PS51857"/>
    </source>
</evidence>
<organism evidence="6 7">
    <name type="scientific">Microbulbifer flavimaris</name>
    <dbReference type="NCBI Taxonomy" id="1781068"/>
    <lineage>
        <taxon>Bacteria</taxon>
        <taxon>Pseudomonadati</taxon>
        <taxon>Pseudomonadota</taxon>
        <taxon>Gammaproteobacteria</taxon>
        <taxon>Cellvibrionales</taxon>
        <taxon>Microbulbiferaceae</taxon>
        <taxon>Microbulbifer</taxon>
    </lineage>
</organism>
<evidence type="ECO:0000256" key="1">
    <source>
        <dbReference type="ARBA" id="ARBA00022318"/>
    </source>
</evidence>
<sequence length="95" mass="10346">MPTGTVKWFNNAKGYGFILADEGGEDLFAHYSAIQMEGYRTLKAGQQVSFDIIKGDKGYHAANISVGDVDTRSKPADSDSAEEASRREREAEALS</sequence>
<feature type="compositionally biased region" description="Basic and acidic residues" evidence="4">
    <location>
        <begin position="69"/>
        <end position="95"/>
    </location>
</feature>
<dbReference type="CDD" id="cd04458">
    <property type="entry name" value="CSP_CDS"/>
    <property type="match status" value="1"/>
</dbReference>
<feature type="domain" description="CSD" evidence="5">
    <location>
        <begin position="1"/>
        <end position="66"/>
    </location>
</feature>
<comment type="subcellular location">
    <subcellularLocation>
        <location evidence="3">Cytoplasm</location>
    </subcellularLocation>
</comment>
<proteinExistence type="predicted"/>
<accession>A0ABX4I325</accession>
<name>A0ABX4I325_9GAMM</name>
<dbReference type="PANTHER" id="PTHR11544">
    <property type="entry name" value="COLD SHOCK DOMAIN CONTAINING PROTEINS"/>
    <property type="match status" value="1"/>
</dbReference>
<keyword evidence="7" id="KW-1185">Reference proteome</keyword>
<dbReference type="InterPro" id="IPR012751">
    <property type="entry name" value="CspD"/>
</dbReference>
<dbReference type="SMART" id="SM00357">
    <property type="entry name" value="CSP"/>
    <property type="match status" value="1"/>
</dbReference>
<evidence type="ECO:0000313" key="7">
    <source>
        <dbReference type="Proteomes" id="UP000218427"/>
    </source>
</evidence>
<dbReference type="Gene3D" id="2.40.50.140">
    <property type="entry name" value="Nucleic acid-binding proteins"/>
    <property type="match status" value="1"/>
</dbReference>
<protein>
    <recommendedName>
        <fullName evidence="1">Cold shock-like protein CspD</fullName>
    </recommendedName>
</protein>
<evidence type="ECO:0000256" key="2">
    <source>
        <dbReference type="ARBA" id="ARBA00023125"/>
    </source>
</evidence>
<dbReference type="SUPFAM" id="SSF50249">
    <property type="entry name" value="Nucleic acid-binding proteins"/>
    <property type="match status" value="1"/>
</dbReference>
<dbReference type="InterPro" id="IPR012340">
    <property type="entry name" value="NA-bd_OB-fold"/>
</dbReference>
<gene>
    <name evidence="6" type="primary">cspD</name>
    <name evidence="6" type="ORF">AWR36_003510</name>
</gene>